<name>A0ACD3ZRV4_FUSSC</name>
<accession>A0ACD3ZRV4</accession>
<keyword evidence="2" id="KW-1185">Reference proteome</keyword>
<evidence type="ECO:0000313" key="1">
    <source>
        <dbReference type="EMBL" id="UPL04064.1"/>
    </source>
</evidence>
<dbReference type="Proteomes" id="UP000830768">
    <property type="component" value="Chromosome 13"/>
</dbReference>
<protein>
    <submittedName>
        <fullName evidence="1">Uncharacterized protein</fullName>
    </submittedName>
</protein>
<reference evidence="1" key="1">
    <citation type="submission" date="2021-11" db="EMBL/GenBank/DDBJ databases">
        <title>Fusarium solani-melongenae Genome sequencing and assembly.</title>
        <authorList>
            <person name="Xie S."/>
            <person name="Huang L."/>
            <person name="Zhang X."/>
        </authorList>
    </citation>
    <scope>NUCLEOTIDE SEQUENCE</scope>
    <source>
        <strain evidence="1">CRI 24-3</strain>
    </source>
</reference>
<proteinExistence type="predicted"/>
<dbReference type="EMBL" id="CP090041">
    <property type="protein sequence ID" value="UPL04064.1"/>
    <property type="molecule type" value="Genomic_DNA"/>
</dbReference>
<gene>
    <name evidence="1" type="ORF">LCI18_014998</name>
</gene>
<sequence length="333" mass="37782">MMLKKLLFFFGLLQAVVGQDRRIYIDTVTCGDPILFNAMEETYNRAIIRAGMAVDALRPWALGGAPINTFDGRIRAVFDLLFGAGNTRLKVDYVFGHLDRLLDLRYMNDQFTGSEWHSGPTKRTMYDIEIRCNGDYIEPHPHSKEPNINHKDSITGKDVTDNDSVLDLKKLFTSTHAVTSPVYPASGRGWDPEAPEVIAWNWYRLWPVVHLNGFPGAGSVFVGVKIDQAAVEAAANARMRGWLLRNAPEWFARKFWTPIDLLDRLDSLMLHELTHTTAGRLAKDIDLPNSYGWRNCLRLQTHQNSAFFALAVELINSYHYDVNQAGELTRIDD</sequence>
<organism evidence="1 2">
    <name type="scientific">Fusarium solani subsp. cucurbitae</name>
    <name type="common">Neocosmosporum cucurbitae</name>
    <dbReference type="NCBI Taxonomy" id="2747967"/>
    <lineage>
        <taxon>Eukaryota</taxon>
        <taxon>Fungi</taxon>
        <taxon>Dikarya</taxon>
        <taxon>Ascomycota</taxon>
        <taxon>Pezizomycotina</taxon>
        <taxon>Sordariomycetes</taxon>
        <taxon>Hypocreomycetidae</taxon>
        <taxon>Hypocreales</taxon>
        <taxon>Nectriaceae</taxon>
        <taxon>Fusarium</taxon>
        <taxon>Fusarium solani species complex</taxon>
    </lineage>
</organism>
<evidence type="ECO:0000313" key="2">
    <source>
        <dbReference type="Proteomes" id="UP000830768"/>
    </source>
</evidence>